<evidence type="ECO:0000313" key="2">
    <source>
        <dbReference type="Proteomes" id="UP001196413"/>
    </source>
</evidence>
<organism evidence="1 2">
    <name type="scientific">Parelaphostrongylus tenuis</name>
    <name type="common">Meningeal worm</name>
    <dbReference type="NCBI Taxonomy" id="148309"/>
    <lineage>
        <taxon>Eukaryota</taxon>
        <taxon>Metazoa</taxon>
        <taxon>Ecdysozoa</taxon>
        <taxon>Nematoda</taxon>
        <taxon>Chromadorea</taxon>
        <taxon>Rhabditida</taxon>
        <taxon>Rhabditina</taxon>
        <taxon>Rhabditomorpha</taxon>
        <taxon>Strongyloidea</taxon>
        <taxon>Metastrongylidae</taxon>
        <taxon>Parelaphostrongylus</taxon>
    </lineage>
</organism>
<dbReference type="AlphaFoldDB" id="A0AAD5MYK3"/>
<name>A0AAD5MYK3_PARTN</name>
<protein>
    <submittedName>
        <fullName evidence="1">Uncharacterized protein</fullName>
    </submittedName>
</protein>
<reference evidence="1" key="1">
    <citation type="submission" date="2021-06" db="EMBL/GenBank/DDBJ databases">
        <title>Parelaphostrongylus tenuis whole genome reference sequence.</title>
        <authorList>
            <person name="Garwood T.J."/>
            <person name="Larsen P.A."/>
            <person name="Fountain-Jones N.M."/>
            <person name="Garbe J.R."/>
            <person name="Macchietto M.G."/>
            <person name="Kania S.A."/>
            <person name="Gerhold R.W."/>
            <person name="Richards J.E."/>
            <person name="Wolf T.M."/>
        </authorList>
    </citation>
    <scope>NUCLEOTIDE SEQUENCE</scope>
    <source>
        <strain evidence="1">MNPRO001-30</strain>
        <tissue evidence="1">Meninges</tissue>
    </source>
</reference>
<gene>
    <name evidence="1" type="ORF">KIN20_010073</name>
</gene>
<sequence>MDMKSCIIIDNTVTGICTRMRGAGICTPGGQGVTITPVAATHTSIQELSRFVTFFFPRYRSVNKKPPCKPQISSWRIGLKRCGKM</sequence>
<dbReference type="Proteomes" id="UP001196413">
    <property type="component" value="Unassembled WGS sequence"/>
</dbReference>
<accession>A0AAD5MYK3</accession>
<comment type="caution">
    <text evidence="1">The sequence shown here is derived from an EMBL/GenBank/DDBJ whole genome shotgun (WGS) entry which is preliminary data.</text>
</comment>
<proteinExistence type="predicted"/>
<dbReference type="EMBL" id="JAHQIW010001714">
    <property type="protein sequence ID" value="KAJ1353444.1"/>
    <property type="molecule type" value="Genomic_DNA"/>
</dbReference>
<evidence type="ECO:0000313" key="1">
    <source>
        <dbReference type="EMBL" id="KAJ1353444.1"/>
    </source>
</evidence>
<keyword evidence="2" id="KW-1185">Reference proteome</keyword>